<dbReference type="SUPFAM" id="SSF56672">
    <property type="entry name" value="DNA/RNA polymerases"/>
    <property type="match status" value="1"/>
</dbReference>
<protein>
    <recommendedName>
        <fullName evidence="20">Integrase catalytic domain-containing protein</fullName>
    </recommendedName>
</protein>
<dbReference type="Gene3D" id="3.10.20.370">
    <property type="match status" value="1"/>
</dbReference>
<organism evidence="18 19">
    <name type="scientific">Synchytrium endobioticum</name>
    <dbReference type="NCBI Taxonomy" id="286115"/>
    <lineage>
        <taxon>Eukaryota</taxon>
        <taxon>Fungi</taxon>
        <taxon>Fungi incertae sedis</taxon>
        <taxon>Chytridiomycota</taxon>
        <taxon>Chytridiomycota incertae sedis</taxon>
        <taxon>Chytridiomycetes</taxon>
        <taxon>Synchytriales</taxon>
        <taxon>Synchytriaceae</taxon>
        <taxon>Synchytrium</taxon>
    </lineage>
</organism>
<keyword evidence="7" id="KW-0255">Endonuclease</keyword>
<dbReference type="InterPro" id="IPR041588">
    <property type="entry name" value="Integrase_H2C2"/>
</dbReference>
<keyword evidence="1" id="KW-0645">Protease</keyword>
<evidence type="ECO:0000256" key="14">
    <source>
        <dbReference type="ARBA" id="ARBA00023172"/>
    </source>
</evidence>
<evidence type="ECO:0000256" key="6">
    <source>
        <dbReference type="ARBA" id="ARBA00022750"/>
    </source>
</evidence>
<dbReference type="AlphaFoldDB" id="A0A507CB16"/>
<evidence type="ECO:0000256" key="8">
    <source>
        <dbReference type="ARBA" id="ARBA00022801"/>
    </source>
</evidence>
<comment type="caution">
    <text evidence="18">The sequence shown here is derived from an EMBL/GenBank/DDBJ whole genome shotgun (WGS) entry which is preliminary data.</text>
</comment>
<evidence type="ECO:0000256" key="12">
    <source>
        <dbReference type="ARBA" id="ARBA00022932"/>
    </source>
</evidence>
<evidence type="ECO:0000259" key="17">
    <source>
        <dbReference type="PROSITE" id="PS50994"/>
    </source>
</evidence>
<evidence type="ECO:0008006" key="20">
    <source>
        <dbReference type="Google" id="ProtNLM"/>
    </source>
</evidence>
<evidence type="ECO:0000256" key="9">
    <source>
        <dbReference type="ARBA" id="ARBA00022842"/>
    </source>
</evidence>
<evidence type="ECO:0000256" key="3">
    <source>
        <dbReference type="ARBA" id="ARBA00022695"/>
    </source>
</evidence>
<dbReference type="OrthoDB" id="3341476at2759"/>
<proteinExistence type="predicted"/>
<keyword evidence="4" id="KW-0540">Nuclease</keyword>
<dbReference type="InterPro" id="IPR043502">
    <property type="entry name" value="DNA/RNA_pol_sf"/>
</dbReference>
<dbReference type="InterPro" id="IPR043128">
    <property type="entry name" value="Rev_trsase/Diguanyl_cyclase"/>
</dbReference>
<keyword evidence="2" id="KW-0808">Transferase</keyword>
<evidence type="ECO:0000256" key="1">
    <source>
        <dbReference type="ARBA" id="ARBA00022670"/>
    </source>
</evidence>
<evidence type="ECO:0000256" key="4">
    <source>
        <dbReference type="ARBA" id="ARBA00022722"/>
    </source>
</evidence>
<evidence type="ECO:0000313" key="19">
    <source>
        <dbReference type="Proteomes" id="UP000320475"/>
    </source>
</evidence>
<dbReference type="PANTHER" id="PTHR37984:SF5">
    <property type="entry name" value="PROTEIN NYNRIN-LIKE"/>
    <property type="match status" value="1"/>
</dbReference>
<feature type="compositionally biased region" description="Acidic residues" evidence="15">
    <location>
        <begin position="471"/>
        <end position="482"/>
    </location>
</feature>
<dbReference type="Gene3D" id="1.10.340.70">
    <property type="match status" value="1"/>
</dbReference>
<keyword evidence="3" id="KW-0548">Nucleotidyltransferase</keyword>
<dbReference type="InterPro" id="IPR000477">
    <property type="entry name" value="RT_dom"/>
</dbReference>
<dbReference type="GO" id="GO:0003677">
    <property type="term" value="F:DNA binding"/>
    <property type="evidence" value="ECO:0007669"/>
    <property type="project" value="UniProtKB-KW"/>
</dbReference>
<evidence type="ECO:0000313" key="18">
    <source>
        <dbReference type="EMBL" id="TPX36812.1"/>
    </source>
</evidence>
<keyword evidence="11" id="KW-0695">RNA-directed DNA polymerase</keyword>
<dbReference type="Pfam" id="PF24626">
    <property type="entry name" value="SH3_Tf2-1"/>
    <property type="match status" value="1"/>
</dbReference>
<evidence type="ECO:0000256" key="10">
    <source>
        <dbReference type="ARBA" id="ARBA00022908"/>
    </source>
</evidence>
<evidence type="ECO:0000256" key="11">
    <source>
        <dbReference type="ARBA" id="ARBA00022918"/>
    </source>
</evidence>
<dbReference type="GO" id="GO:0004519">
    <property type="term" value="F:endonuclease activity"/>
    <property type="evidence" value="ECO:0007669"/>
    <property type="project" value="UniProtKB-KW"/>
</dbReference>
<keyword evidence="14" id="KW-0233">DNA recombination</keyword>
<dbReference type="GO" id="GO:0015074">
    <property type="term" value="P:DNA integration"/>
    <property type="evidence" value="ECO:0007669"/>
    <property type="project" value="UniProtKB-KW"/>
</dbReference>
<dbReference type="InterPro" id="IPR012337">
    <property type="entry name" value="RNaseH-like_sf"/>
</dbReference>
<dbReference type="InterPro" id="IPR041373">
    <property type="entry name" value="RT_RNaseH"/>
</dbReference>
<dbReference type="Proteomes" id="UP000320475">
    <property type="component" value="Unassembled WGS sequence"/>
</dbReference>
<dbReference type="InterPro" id="IPR050951">
    <property type="entry name" value="Retrovirus_Pol_polyprotein"/>
</dbReference>
<keyword evidence="9" id="KW-0460">Magnesium</keyword>
<dbReference type="InterPro" id="IPR036397">
    <property type="entry name" value="RNaseH_sf"/>
</dbReference>
<dbReference type="Pfam" id="PF00665">
    <property type="entry name" value="rve"/>
    <property type="match status" value="1"/>
</dbReference>
<dbReference type="CDD" id="cd09274">
    <property type="entry name" value="RNase_HI_RT_Ty3"/>
    <property type="match status" value="1"/>
</dbReference>
<dbReference type="GO" id="GO:0003964">
    <property type="term" value="F:RNA-directed DNA polymerase activity"/>
    <property type="evidence" value="ECO:0007669"/>
    <property type="project" value="UniProtKB-KW"/>
</dbReference>
<dbReference type="SUPFAM" id="SSF53098">
    <property type="entry name" value="Ribonuclease H-like"/>
    <property type="match status" value="1"/>
</dbReference>
<dbReference type="FunFam" id="1.10.340.70:FF:000001">
    <property type="entry name" value="Retrovirus-related Pol polyprotein from transposon gypsy-like Protein"/>
    <property type="match status" value="1"/>
</dbReference>
<evidence type="ECO:0000256" key="2">
    <source>
        <dbReference type="ARBA" id="ARBA00022679"/>
    </source>
</evidence>
<dbReference type="Gene3D" id="3.30.70.270">
    <property type="match status" value="2"/>
</dbReference>
<dbReference type="Gene3D" id="3.30.420.10">
    <property type="entry name" value="Ribonuclease H-like superfamily/Ribonuclease H"/>
    <property type="match status" value="1"/>
</dbReference>
<keyword evidence="12" id="KW-0239">DNA-directed DNA polymerase</keyword>
<keyword evidence="6" id="KW-0064">Aspartyl protease</keyword>
<keyword evidence="5" id="KW-0479">Metal-binding</keyword>
<dbReference type="Gene3D" id="3.10.10.10">
    <property type="entry name" value="HIV Type 1 Reverse Transcriptase, subunit A, domain 1"/>
    <property type="match status" value="1"/>
</dbReference>
<evidence type="ECO:0000256" key="15">
    <source>
        <dbReference type="SAM" id="MobiDB-lite"/>
    </source>
</evidence>
<evidence type="ECO:0000259" key="16">
    <source>
        <dbReference type="PROSITE" id="PS50878"/>
    </source>
</evidence>
<evidence type="ECO:0000256" key="13">
    <source>
        <dbReference type="ARBA" id="ARBA00023125"/>
    </source>
</evidence>
<dbReference type="GO" id="GO:0005634">
    <property type="term" value="C:nucleus"/>
    <property type="evidence" value="ECO:0007669"/>
    <property type="project" value="UniProtKB-ARBA"/>
</dbReference>
<keyword evidence="13" id="KW-0238">DNA-binding</keyword>
<evidence type="ECO:0000256" key="7">
    <source>
        <dbReference type="ARBA" id="ARBA00022759"/>
    </source>
</evidence>
<evidence type="ECO:0000256" key="5">
    <source>
        <dbReference type="ARBA" id="ARBA00022723"/>
    </source>
</evidence>
<dbReference type="CDD" id="cd01647">
    <property type="entry name" value="RT_LTR"/>
    <property type="match status" value="1"/>
</dbReference>
<feature type="region of interest" description="Disordered" evidence="15">
    <location>
        <begin position="460"/>
        <end position="483"/>
    </location>
</feature>
<dbReference type="Pfam" id="PF17917">
    <property type="entry name" value="RT_RNaseH"/>
    <property type="match status" value="1"/>
</dbReference>
<feature type="domain" description="Reverse transcriptase" evidence="16">
    <location>
        <begin position="20"/>
        <end position="202"/>
    </location>
</feature>
<dbReference type="EMBL" id="QEAM01000676">
    <property type="protein sequence ID" value="TPX36812.1"/>
    <property type="molecule type" value="Genomic_DNA"/>
</dbReference>
<dbReference type="Pfam" id="PF17921">
    <property type="entry name" value="Integrase_H2C2"/>
    <property type="match status" value="1"/>
</dbReference>
<dbReference type="GO" id="GO:0006508">
    <property type="term" value="P:proteolysis"/>
    <property type="evidence" value="ECO:0007669"/>
    <property type="project" value="UniProtKB-KW"/>
</dbReference>
<dbReference type="Pfam" id="PF00078">
    <property type="entry name" value="RVT_1"/>
    <property type="match status" value="1"/>
</dbReference>
<accession>A0A507CB16</accession>
<dbReference type="InterPro" id="IPR056924">
    <property type="entry name" value="SH3_Tf2-1"/>
</dbReference>
<gene>
    <name evidence="18" type="ORF">SeLEV6574_g07996</name>
</gene>
<dbReference type="GO" id="GO:0006310">
    <property type="term" value="P:DNA recombination"/>
    <property type="evidence" value="ECO:0007669"/>
    <property type="project" value="UniProtKB-KW"/>
</dbReference>
<feature type="domain" description="Integrase catalytic" evidence="17">
    <location>
        <begin position="567"/>
        <end position="731"/>
    </location>
</feature>
<keyword evidence="10" id="KW-0229">DNA integration</keyword>
<dbReference type="PROSITE" id="PS50878">
    <property type="entry name" value="RT_POL"/>
    <property type="match status" value="1"/>
</dbReference>
<dbReference type="FunFam" id="3.30.420.10:FF:000032">
    <property type="entry name" value="Retrovirus-related Pol polyprotein from transposon 297-like Protein"/>
    <property type="match status" value="1"/>
</dbReference>
<dbReference type="VEuPathDB" id="FungiDB:SeMB42_g04823"/>
<name>A0A507CB16_9FUNG</name>
<dbReference type="PANTHER" id="PTHR37984">
    <property type="entry name" value="PROTEIN CBG26694"/>
    <property type="match status" value="1"/>
</dbReference>
<dbReference type="FunFam" id="3.30.70.270:FF:000020">
    <property type="entry name" value="Transposon Tf2-6 polyprotein-like Protein"/>
    <property type="match status" value="1"/>
</dbReference>
<dbReference type="PROSITE" id="PS50994">
    <property type="entry name" value="INTEGRASE"/>
    <property type="match status" value="1"/>
</dbReference>
<keyword evidence="8" id="KW-0378">Hydrolase</keyword>
<dbReference type="InterPro" id="IPR001584">
    <property type="entry name" value="Integrase_cat-core"/>
</dbReference>
<dbReference type="GO" id="GO:0003887">
    <property type="term" value="F:DNA-directed DNA polymerase activity"/>
    <property type="evidence" value="ECO:0007669"/>
    <property type="project" value="UniProtKB-KW"/>
</dbReference>
<dbReference type="GO" id="GO:0046872">
    <property type="term" value="F:metal ion binding"/>
    <property type="evidence" value="ECO:0007669"/>
    <property type="project" value="UniProtKB-KW"/>
</dbReference>
<dbReference type="GO" id="GO:0004190">
    <property type="term" value="F:aspartic-type endopeptidase activity"/>
    <property type="evidence" value="ECO:0007669"/>
    <property type="project" value="UniProtKB-KW"/>
</dbReference>
<sequence length="864" mass="100607">MFRLSEKHKKLVDKYIDSELASGKIRVSKSPIAANLFFVPKSDSTELRPCIDYRDLNACTIDDKYPVPPVHDLIQDLSGGDWYSKLDFRWAFNNLRIKEGSEWKFAFKCHRGQYEPLVMPFGPKQCPSHMQRFVRENMQDLIKEGWLVNILDDFGIKTRGTIQHHTECIRRYLQRIDELGLYVKESKCKFFQKEIPFVGFIVSKDGYRKQPEKLEAILRWGRPKDPKDVRKFMGYVNFCRPFAKDLSVIAQPLYDLTVKGRVFQWKPSHQQAFDAIKKILIEDVTLSFPNFAKPFYLHFDSSSLGTGAVLQQHDDEGRLRPLEFYSKKWNKAEYNYSTPDQELYGLILALKHWYPWLCTATKVEVYTDHKSLRDFSKTQLLKPRHARWALVLEDYKDKMKINWISGKTNILADTTSRDPNFALTEREMLERKKMQVIPEEVFLQATKPEEDTWACEISTSKAVEDPNMDNQNEETDDEEEETSPAHTLRHCQPHQKDITTDHALQQQVLKLYHDHPLAGHYGYKKTLNLISREYWWKGMSKAVKEYITTCDACQRNKSSHQKPSGLLLPLPISERNWLNITMDFIVKLPLSDGYDSILVIVDRRSKMIHLLPTNESITAAETAKLVFNHVVCKHGVPRTIITDRGPQFKSHLWKELLRILGSKASLSTSYHPQTDGQSERTNQEIEQYLRTFSSYNQNNWASLLPQAEFCHNNSIHRAIGMSPFFAVTGQDAIIGTLEEPAECIKSSVHDAGSITERFKTIHQQLNQQLETARKATKYDADKRRKEGTAYKIGDEVMISTKNLRTDRPTKKLDYRWIGPYYIKRLINPVKYEVELPKRFIPSSMLVYLNLTIDQRNRVVTDWTS</sequence>
<reference evidence="18 19" key="1">
    <citation type="journal article" date="2019" name="Sci. Rep.">
        <title>Comparative genomics of chytrid fungi reveal insights into the obligate biotrophic and pathogenic lifestyle of Synchytrium endobioticum.</title>
        <authorList>
            <person name="van de Vossenberg B.T.L.H."/>
            <person name="Warris S."/>
            <person name="Nguyen H.D.T."/>
            <person name="van Gent-Pelzer M.P.E."/>
            <person name="Joly D.L."/>
            <person name="van de Geest H.C."/>
            <person name="Bonants P.J.M."/>
            <person name="Smith D.S."/>
            <person name="Levesque C.A."/>
            <person name="van der Lee T.A.J."/>
        </authorList>
    </citation>
    <scope>NUCLEOTIDE SEQUENCE [LARGE SCALE GENOMIC DNA]</scope>
    <source>
        <strain evidence="18 19">LEV6574</strain>
    </source>
</reference>